<dbReference type="AlphaFoldDB" id="A0A518EN19"/>
<name>A0A518EN19_9BACT</name>
<reference evidence="1 2" key="1">
    <citation type="submission" date="2019-02" db="EMBL/GenBank/DDBJ databases">
        <title>Deep-cultivation of Planctomycetes and their phenomic and genomic characterization uncovers novel biology.</title>
        <authorList>
            <person name="Wiegand S."/>
            <person name="Jogler M."/>
            <person name="Boedeker C."/>
            <person name="Pinto D."/>
            <person name="Vollmers J."/>
            <person name="Rivas-Marin E."/>
            <person name="Kohn T."/>
            <person name="Peeters S.H."/>
            <person name="Heuer A."/>
            <person name="Rast P."/>
            <person name="Oberbeckmann S."/>
            <person name="Bunk B."/>
            <person name="Jeske O."/>
            <person name="Meyerdierks A."/>
            <person name="Storesund J.E."/>
            <person name="Kallscheuer N."/>
            <person name="Luecker S."/>
            <person name="Lage O.M."/>
            <person name="Pohl T."/>
            <person name="Merkel B.J."/>
            <person name="Hornburger P."/>
            <person name="Mueller R.-W."/>
            <person name="Bruemmer F."/>
            <person name="Labrenz M."/>
            <person name="Spormann A.M."/>
            <person name="Op den Camp H."/>
            <person name="Overmann J."/>
            <person name="Amann R."/>
            <person name="Jetten M.S.M."/>
            <person name="Mascher T."/>
            <person name="Medema M.H."/>
            <person name="Devos D.P."/>
            <person name="Kaster A.-K."/>
            <person name="Ovreas L."/>
            <person name="Rohde M."/>
            <person name="Galperin M.Y."/>
            <person name="Jogler C."/>
        </authorList>
    </citation>
    <scope>NUCLEOTIDE SEQUENCE [LARGE SCALE GENOMIC DNA]</scope>
    <source>
        <strain evidence="1 2">Poly30</strain>
    </source>
</reference>
<dbReference type="EMBL" id="CP036434">
    <property type="protein sequence ID" value="QDV05483.1"/>
    <property type="molecule type" value="Genomic_DNA"/>
</dbReference>
<gene>
    <name evidence="1" type="ORF">Poly30_09810</name>
</gene>
<proteinExistence type="predicted"/>
<sequence>MMVTDELFDHRGALLRASFEAAGAPYVLVEAWLRIDEAHRGAIVKGHVSECRPRWRNDPILDFPEPGSRRSAG</sequence>
<accession>A0A518EN19</accession>
<evidence type="ECO:0000313" key="1">
    <source>
        <dbReference type="EMBL" id="QDV05483.1"/>
    </source>
</evidence>
<keyword evidence="2" id="KW-1185">Reference proteome</keyword>
<organism evidence="1 2">
    <name type="scientific">Saltatorellus ferox</name>
    <dbReference type="NCBI Taxonomy" id="2528018"/>
    <lineage>
        <taxon>Bacteria</taxon>
        <taxon>Pseudomonadati</taxon>
        <taxon>Planctomycetota</taxon>
        <taxon>Planctomycetia</taxon>
        <taxon>Planctomycetia incertae sedis</taxon>
        <taxon>Saltatorellus</taxon>
    </lineage>
</organism>
<dbReference type="Proteomes" id="UP000320390">
    <property type="component" value="Chromosome"/>
</dbReference>
<dbReference type="RefSeq" id="WP_145194885.1">
    <property type="nucleotide sequence ID" value="NZ_CP036434.1"/>
</dbReference>
<dbReference type="OrthoDB" id="9795814at2"/>
<protein>
    <submittedName>
        <fullName evidence="1">Uncharacterized protein</fullName>
    </submittedName>
</protein>
<evidence type="ECO:0000313" key="2">
    <source>
        <dbReference type="Proteomes" id="UP000320390"/>
    </source>
</evidence>